<proteinExistence type="predicted"/>
<dbReference type="KEGG" id="paek:D3873_02970"/>
<dbReference type="RefSeq" id="WP_119882624.1">
    <property type="nucleotide sequence ID" value="NZ_CP032418.1"/>
</dbReference>
<accession>A0A385YTI2</accession>
<sequence length="139" mass="16258">MNRQEVTKEFIHLFRQLIRTSRADLSKLLEEFIPYNEYVFLGIVSEFGPLKPSEVAIRVNTTKAYVTMTSDKLVEKGFLERTRSEEDRRAVFLHVTPKGEEVISQMREIIVDYFDVKFVDLSETEIISVNETLKKIPLK</sequence>
<dbReference type="PANTHER" id="PTHR33164">
    <property type="entry name" value="TRANSCRIPTIONAL REGULATOR, MARR FAMILY"/>
    <property type="match status" value="1"/>
</dbReference>
<keyword evidence="1" id="KW-0238">DNA-binding</keyword>
<protein>
    <submittedName>
        <fullName evidence="3">MarR family transcriptional regulator</fullName>
    </submittedName>
</protein>
<gene>
    <name evidence="3" type="ORF">D3873_02970</name>
</gene>
<dbReference type="GO" id="GO:0006950">
    <property type="term" value="P:response to stress"/>
    <property type="evidence" value="ECO:0007669"/>
    <property type="project" value="TreeGrafter"/>
</dbReference>
<name>A0A385YTI2_9BACL</name>
<dbReference type="GO" id="GO:0003677">
    <property type="term" value="F:DNA binding"/>
    <property type="evidence" value="ECO:0007669"/>
    <property type="project" value="UniProtKB-KW"/>
</dbReference>
<dbReference type="GO" id="GO:0003700">
    <property type="term" value="F:DNA-binding transcription factor activity"/>
    <property type="evidence" value="ECO:0007669"/>
    <property type="project" value="InterPro"/>
</dbReference>
<dbReference type="InterPro" id="IPR036388">
    <property type="entry name" value="WH-like_DNA-bd_sf"/>
</dbReference>
<keyword evidence="4" id="KW-1185">Reference proteome</keyword>
<feature type="domain" description="HTH marR-type" evidence="2">
    <location>
        <begin position="3"/>
        <end position="138"/>
    </location>
</feature>
<dbReference type="EMBL" id="CP032418">
    <property type="protein sequence ID" value="AYC28882.1"/>
    <property type="molecule type" value="Genomic_DNA"/>
</dbReference>
<evidence type="ECO:0000313" key="4">
    <source>
        <dbReference type="Proteomes" id="UP000265725"/>
    </source>
</evidence>
<dbReference type="Pfam" id="PF01047">
    <property type="entry name" value="MarR"/>
    <property type="match status" value="1"/>
</dbReference>
<dbReference type="InterPro" id="IPR036390">
    <property type="entry name" value="WH_DNA-bd_sf"/>
</dbReference>
<dbReference type="PRINTS" id="PR00598">
    <property type="entry name" value="HTHMARR"/>
</dbReference>
<evidence type="ECO:0000313" key="3">
    <source>
        <dbReference type="EMBL" id="AYC28882.1"/>
    </source>
</evidence>
<reference evidence="4" key="1">
    <citation type="submission" date="2018-09" db="EMBL/GenBank/DDBJ databases">
        <authorList>
            <person name="Zhu H."/>
        </authorList>
    </citation>
    <scope>NUCLEOTIDE SEQUENCE [LARGE SCALE GENOMIC DNA]</scope>
    <source>
        <strain evidence="4">K2R23-3</strain>
    </source>
</reference>
<dbReference type="OrthoDB" id="3254893at2"/>
<evidence type="ECO:0000256" key="1">
    <source>
        <dbReference type="ARBA" id="ARBA00023125"/>
    </source>
</evidence>
<dbReference type="PROSITE" id="PS50995">
    <property type="entry name" value="HTH_MARR_2"/>
    <property type="match status" value="1"/>
</dbReference>
<dbReference type="AlphaFoldDB" id="A0A385YTI2"/>
<dbReference type="Gene3D" id="1.10.10.10">
    <property type="entry name" value="Winged helix-like DNA-binding domain superfamily/Winged helix DNA-binding domain"/>
    <property type="match status" value="1"/>
</dbReference>
<dbReference type="Proteomes" id="UP000265725">
    <property type="component" value="Chromosome"/>
</dbReference>
<dbReference type="SMART" id="SM00347">
    <property type="entry name" value="HTH_MARR"/>
    <property type="match status" value="1"/>
</dbReference>
<dbReference type="InterPro" id="IPR000835">
    <property type="entry name" value="HTH_MarR-typ"/>
</dbReference>
<organism evidence="3 4">
    <name type="scientific">Paenisporosarcina cavernae</name>
    <dbReference type="NCBI Taxonomy" id="2320858"/>
    <lineage>
        <taxon>Bacteria</taxon>
        <taxon>Bacillati</taxon>
        <taxon>Bacillota</taxon>
        <taxon>Bacilli</taxon>
        <taxon>Bacillales</taxon>
        <taxon>Caryophanaceae</taxon>
        <taxon>Paenisporosarcina</taxon>
    </lineage>
</organism>
<dbReference type="SUPFAM" id="SSF46785">
    <property type="entry name" value="Winged helix' DNA-binding domain"/>
    <property type="match status" value="1"/>
</dbReference>
<evidence type="ECO:0000259" key="2">
    <source>
        <dbReference type="PROSITE" id="PS50995"/>
    </source>
</evidence>
<dbReference type="InterPro" id="IPR039422">
    <property type="entry name" value="MarR/SlyA-like"/>
</dbReference>
<dbReference type="PANTHER" id="PTHR33164:SF43">
    <property type="entry name" value="HTH-TYPE TRANSCRIPTIONAL REPRESSOR YETL"/>
    <property type="match status" value="1"/>
</dbReference>